<dbReference type="PANTHER" id="PTHR33923">
    <property type="entry name" value="CALMODULIN-BINDING PROTEIN-RELATED"/>
    <property type="match status" value="1"/>
</dbReference>
<feature type="region of interest" description="Disordered" evidence="1">
    <location>
        <begin position="571"/>
        <end position="592"/>
    </location>
</feature>
<dbReference type="Pfam" id="PF07839">
    <property type="entry name" value="CaM_binding"/>
    <property type="match status" value="1"/>
</dbReference>
<dbReference type="EMBL" id="JBDFQZ010000010">
    <property type="protein sequence ID" value="KAK9682506.1"/>
    <property type="molecule type" value="Genomic_DNA"/>
</dbReference>
<evidence type="ECO:0000313" key="4">
    <source>
        <dbReference type="Proteomes" id="UP001443914"/>
    </source>
</evidence>
<feature type="domain" description="Calmodulin-binding" evidence="2">
    <location>
        <begin position="527"/>
        <end position="644"/>
    </location>
</feature>
<dbReference type="SMART" id="SM01054">
    <property type="entry name" value="CaM_binding"/>
    <property type="match status" value="1"/>
</dbReference>
<feature type="region of interest" description="Disordered" evidence="1">
    <location>
        <begin position="61"/>
        <end position="83"/>
    </location>
</feature>
<evidence type="ECO:0000256" key="1">
    <source>
        <dbReference type="SAM" id="MobiDB-lite"/>
    </source>
</evidence>
<dbReference type="InterPro" id="IPR044681">
    <property type="entry name" value="PICBP-like"/>
</dbReference>
<reference evidence="3" key="1">
    <citation type="submission" date="2024-03" db="EMBL/GenBank/DDBJ databases">
        <title>WGS assembly of Saponaria officinalis var. Norfolk2.</title>
        <authorList>
            <person name="Jenkins J."/>
            <person name="Shu S."/>
            <person name="Grimwood J."/>
            <person name="Barry K."/>
            <person name="Goodstein D."/>
            <person name="Schmutz J."/>
            <person name="Leebens-Mack J."/>
            <person name="Osbourn A."/>
        </authorList>
    </citation>
    <scope>NUCLEOTIDE SEQUENCE [LARGE SCALE GENOMIC DNA]</scope>
    <source>
        <strain evidence="3">JIC</strain>
    </source>
</reference>
<dbReference type="AlphaFoldDB" id="A0AAW1HYU9"/>
<gene>
    <name evidence="3" type="ORF">RND81_10G078900</name>
</gene>
<dbReference type="GO" id="GO:0005516">
    <property type="term" value="F:calmodulin binding"/>
    <property type="evidence" value="ECO:0007669"/>
    <property type="project" value="InterPro"/>
</dbReference>
<protein>
    <recommendedName>
        <fullName evidence="2">Calmodulin-binding domain-containing protein</fullName>
    </recommendedName>
</protein>
<keyword evidence="4" id="KW-1185">Reference proteome</keyword>
<sequence>MVQRKVTYKSSIQPKTTLKTDSKHASLKPFIHNNDVKTKVVDLKTIKMKKSRSIKRPDVEFAGRPSTKTRLPPLQPTKTSTPKKNTLETEFKHATLKPSLQNYELQSINRQDVEFARRSSTKTPSPKKPLCSPHKSPNYMKSTNSSELHKVCKTSKLNKVRTLTRAPTFKTLGTKTHYFDVKRATCSSTLKDYKFPSYLELANGASEGKGTSVIKVCPYTYCSLNGHHHNTPSPPLKSFLSSRRKKLKTQKNVNDSDVGFDLKDRKDDFFVEIHVPTHEQVSEINFEDDMGMDSDSCVSLEQNLGDVEWVEGRVEDSEDEKLEVLLQKGCFGDEKVEVLNPKGHEDDEVDGEMLPYVYDEIMELLQFSDADTASDSEFTQTVGDYTADQTVAEETIEEVTKAHSECLDSFEEHNEANGYESNEEIYTVEDTREGDTAHTVLQETRSIDVSVDDMGGDDSQAEVDNSEVENAEGASHEIVEEDELFVAEDVADSVNKAIWDQNDEDEYDLNEVKLDSIKNEEVTPLAAIRNETEEIDKGICSKGNDSIDDLLDHCSKLKKSARREKAIDDCEEDKDFNPRPPNFLPVEPEPDTEKVDLRHQDMDERRNAQDWMLDHALQQTVNQLAPARKRKVALLVEAFETVLPIPKYEPYMRRNSSVFSTARPVQACR</sequence>
<dbReference type="InterPro" id="IPR012417">
    <property type="entry name" value="CaM-bd_dom_pln"/>
</dbReference>
<organism evidence="3 4">
    <name type="scientific">Saponaria officinalis</name>
    <name type="common">Common soapwort</name>
    <name type="synonym">Lychnis saponaria</name>
    <dbReference type="NCBI Taxonomy" id="3572"/>
    <lineage>
        <taxon>Eukaryota</taxon>
        <taxon>Viridiplantae</taxon>
        <taxon>Streptophyta</taxon>
        <taxon>Embryophyta</taxon>
        <taxon>Tracheophyta</taxon>
        <taxon>Spermatophyta</taxon>
        <taxon>Magnoliopsida</taxon>
        <taxon>eudicotyledons</taxon>
        <taxon>Gunneridae</taxon>
        <taxon>Pentapetalae</taxon>
        <taxon>Caryophyllales</taxon>
        <taxon>Caryophyllaceae</taxon>
        <taxon>Caryophylleae</taxon>
        <taxon>Saponaria</taxon>
    </lineage>
</organism>
<evidence type="ECO:0000259" key="2">
    <source>
        <dbReference type="SMART" id="SM01054"/>
    </source>
</evidence>
<evidence type="ECO:0000313" key="3">
    <source>
        <dbReference type="EMBL" id="KAK9682506.1"/>
    </source>
</evidence>
<dbReference type="PANTHER" id="PTHR33923:SF2">
    <property type="entry name" value="CALMODULIN-BINDING PROTEIN-RELATED"/>
    <property type="match status" value="1"/>
</dbReference>
<name>A0AAW1HYU9_SAPOF</name>
<proteinExistence type="predicted"/>
<accession>A0AAW1HYU9</accession>
<feature type="region of interest" description="Disordered" evidence="1">
    <location>
        <begin position="112"/>
        <end position="147"/>
    </location>
</feature>
<dbReference type="Proteomes" id="UP001443914">
    <property type="component" value="Unassembled WGS sequence"/>
</dbReference>
<comment type="caution">
    <text evidence="3">The sequence shown here is derived from an EMBL/GenBank/DDBJ whole genome shotgun (WGS) entry which is preliminary data.</text>
</comment>